<evidence type="ECO:0000313" key="3">
    <source>
        <dbReference type="Proteomes" id="UP000051952"/>
    </source>
</evidence>
<dbReference type="InterPro" id="IPR017943">
    <property type="entry name" value="Bactericidal_perm-incr_a/b_dom"/>
</dbReference>
<reference evidence="3" key="1">
    <citation type="submission" date="2015-09" db="EMBL/GenBank/DDBJ databases">
        <authorList>
            <consortium name="Pathogen Informatics"/>
        </authorList>
    </citation>
    <scope>NUCLEOTIDE SEQUENCE [LARGE SCALE GENOMIC DNA]</scope>
    <source>
        <strain evidence="3">Lake Konstanz</strain>
    </source>
</reference>
<gene>
    <name evidence="2" type="ORF">BSAL_58410</name>
</gene>
<evidence type="ECO:0000259" key="1">
    <source>
        <dbReference type="SMART" id="SM00329"/>
    </source>
</evidence>
<dbReference type="InterPro" id="IPR001124">
    <property type="entry name" value="Lipid-bd_serum_glycop_C"/>
</dbReference>
<dbReference type="OMA" id="TMSITQG"/>
<protein>
    <submittedName>
        <fullName evidence="2">Expression site-associated gene (ESAG5-like) protein, putative</fullName>
    </submittedName>
</protein>
<dbReference type="Proteomes" id="UP000051952">
    <property type="component" value="Unassembled WGS sequence"/>
</dbReference>
<proteinExistence type="predicted"/>
<dbReference type="EMBL" id="CYKH01000233">
    <property type="protein sequence ID" value="CUF03939.1"/>
    <property type="molecule type" value="Genomic_DNA"/>
</dbReference>
<dbReference type="VEuPathDB" id="TriTrypDB:BSAL_58410"/>
<keyword evidence="3" id="KW-1185">Reference proteome</keyword>
<dbReference type="GO" id="GO:0008289">
    <property type="term" value="F:lipid binding"/>
    <property type="evidence" value="ECO:0007669"/>
    <property type="project" value="InterPro"/>
</dbReference>
<dbReference type="PANTHER" id="PTHR46801:SF2">
    <property type="entry name" value="LIPOPOLYSACCHARIDE-BINDING PROTEIN"/>
    <property type="match status" value="1"/>
</dbReference>
<dbReference type="Pfam" id="PF02886">
    <property type="entry name" value="LBP_BPI_CETP_C"/>
    <property type="match status" value="1"/>
</dbReference>
<dbReference type="PANTHER" id="PTHR46801">
    <property type="entry name" value="OS06G0309200 PROTEIN"/>
    <property type="match status" value="1"/>
</dbReference>
<dbReference type="AlphaFoldDB" id="A0A0S4IK97"/>
<accession>A0A0S4IK97</accession>
<sequence>MVQNALDAAMAKLPLDFVSQPQVTSDSISLTVDLLGHPAGVAKKKVLRAARNVAIDPRDIELPQPQVTSDSISLTVDLLGHPAGVANKKVLRAARNVAIDSRDIELQIPATAVNNILTIVQQDNLVRFNSSKPTFNTTAIKTIFPTVYAQCPGCPFDIEIVSTVAPNVLMANDAITMSITQGVVGLNIVGAGGSVIPFVDLWVNGTLNVGDVSISAANALYFQLSIANFNLAIRQSSIGPFDISLISSIVAFALNDVAIPDFNNRFSGVPLPTMAADAEVAVSDSSVFVAFNVNL</sequence>
<dbReference type="SMART" id="SM00329">
    <property type="entry name" value="BPI2"/>
    <property type="match status" value="1"/>
</dbReference>
<name>A0A0S4IK97_BODSA</name>
<dbReference type="Gene3D" id="3.15.20.10">
    <property type="entry name" value="Bactericidal permeability-increasing protein, domain 2"/>
    <property type="match status" value="1"/>
</dbReference>
<evidence type="ECO:0000313" key="2">
    <source>
        <dbReference type="EMBL" id="CUF03939.1"/>
    </source>
</evidence>
<dbReference type="InterPro" id="IPR045897">
    <property type="entry name" value="BPI/LBP_pln"/>
</dbReference>
<organism evidence="2 3">
    <name type="scientific">Bodo saltans</name>
    <name type="common">Flagellated protozoan</name>
    <dbReference type="NCBI Taxonomy" id="75058"/>
    <lineage>
        <taxon>Eukaryota</taxon>
        <taxon>Discoba</taxon>
        <taxon>Euglenozoa</taxon>
        <taxon>Kinetoplastea</taxon>
        <taxon>Metakinetoplastina</taxon>
        <taxon>Eubodonida</taxon>
        <taxon>Bodonidae</taxon>
        <taxon>Bodo</taxon>
    </lineage>
</organism>
<feature type="domain" description="Lipid-binding serum glycoprotein C-terminal" evidence="1">
    <location>
        <begin position="98"/>
        <end position="291"/>
    </location>
</feature>
<dbReference type="SUPFAM" id="SSF55394">
    <property type="entry name" value="Bactericidal permeability-increasing protein, BPI"/>
    <property type="match status" value="1"/>
</dbReference>
<dbReference type="OrthoDB" id="260782at2759"/>